<sequence>IGKEMIYNNADKPLDYFLNRAINEETDGELDKLKVKINEKREKIQTERAAKRPVEHLYKELDQLNTKARELRLKYLPIAREKATKMKEKFKTNKGKYPFKKLSSTYHRIANRTRIPDKLKNAFEEANRGTSASRVDIKDASKIENMNEL</sequence>
<evidence type="ECO:0000313" key="3">
    <source>
        <dbReference type="Proteomes" id="UP000757890"/>
    </source>
</evidence>
<feature type="non-terminal residue" evidence="2">
    <location>
        <position position="1"/>
    </location>
</feature>
<dbReference type="EMBL" id="JABZMK010000132">
    <property type="protein sequence ID" value="MBF1130224.1"/>
    <property type="molecule type" value="Genomic_DNA"/>
</dbReference>
<accession>A0A930BA04</accession>
<dbReference type="AlphaFoldDB" id="A0A930BA04"/>
<organism evidence="2 3">
    <name type="scientific">Dialister invisus</name>
    <dbReference type="NCBI Taxonomy" id="218538"/>
    <lineage>
        <taxon>Bacteria</taxon>
        <taxon>Bacillati</taxon>
        <taxon>Bacillota</taxon>
        <taxon>Negativicutes</taxon>
        <taxon>Veillonellales</taxon>
        <taxon>Veillonellaceae</taxon>
        <taxon>Dialister</taxon>
    </lineage>
</organism>
<reference evidence="2" key="1">
    <citation type="submission" date="2020-04" db="EMBL/GenBank/DDBJ databases">
        <title>Deep metagenomics examines the oral microbiome during advanced dental caries in children, revealing novel taxa and co-occurrences with host molecules.</title>
        <authorList>
            <person name="Baker J.L."/>
            <person name="Morton J.T."/>
            <person name="Dinis M."/>
            <person name="Alvarez R."/>
            <person name="Tran N.C."/>
            <person name="Knight R."/>
            <person name="Edlund A."/>
        </authorList>
    </citation>
    <scope>NUCLEOTIDE SEQUENCE</scope>
    <source>
        <strain evidence="2">JCVI_32_bin.14</strain>
    </source>
</reference>
<gene>
    <name evidence="2" type="ORF">HXL70_09345</name>
</gene>
<feature type="coiled-coil region" evidence="1">
    <location>
        <begin position="23"/>
        <end position="74"/>
    </location>
</feature>
<proteinExistence type="predicted"/>
<evidence type="ECO:0000313" key="2">
    <source>
        <dbReference type="EMBL" id="MBF1130224.1"/>
    </source>
</evidence>
<protein>
    <submittedName>
        <fullName evidence="2">Uncharacterized protein</fullName>
    </submittedName>
</protein>
<name>A0A930BA04_9FIRM</name>
<keyword evidence="1" id="KW-0175">Coiled coil</keyword>
<comment type="caution">
    <text evidence="2">The sequence shown here is derived from an EMBL/GenBank/DDBJ whole genome shotgun (WGS) entry which is preliminary data.</text>
</comment>
<evidence type="ECO:0000256" key="1">
    <source>
        <dbReference type="SAM" id="Coils"/>
    </source>
</evidence>
<dbReference type="Proteomes" id="UP000757890">
    <property type="component" value="Unassembled WGS sequence"/>
</dbReference>